<dbReference type="PANTHER" id="PTHR31072">
    <property type="entry name" value="TRANSCRIPTION FACTOR TCP4-RELATED"/>
    <property type="match status" value="1"/>
</dbReference>
<dbReference type="GO" id="GO:2000032">
    <property type="term" value="P:regulation of secondary shoot formation"/>
    <property type="evidence" value="ECO:0000318"/>
    <property type="project" value="GO_Central"/>
</dbReference>
<dbReference type="AlphaFoldDB" id="A0A2I4EW99"/>
<evidence type="ECO:0000256" key="6">
    <source>
        <dbReference type="ARBA" id="ARBA00023242"/>
    </source>
</evidence>
<proteinExistence type="predicted"/>
<dbReference type="PANTHER" id="PTHR31072:SF87">
    <property type="entry name" value="TRANSCRIPTION FACTOR TCP12"/>
    <property type="match status" value="1"/>
</dbReference>
<dbReference type="GeneID" id="108993274"/>
<dbReference type="KEGG" id="jre:108993274"/>
<sequence length="417" mass="46376">MFPCSSDHNPFTYSTCQSILEKPFANDEKTSSGHEEEHPSSYTHLSASFLEDDELFLSHFLSQQKLFFGSTSQAETENSVAASVKATNDKKEASGNTVAEQMPSKKPLPNKKSRGGAKQTVPRKRTGKKDRHSKICTAHGPRDRRMRLSLQIARKFFDLQDMLGFDKASKTIEWLFTKSKTAIKELTESISQVKQSCSDGTKSVSVTSDNEEISENVEIAGDDGDQGGFGADVESFNRMAREKTNRKSLIVARDSRDKARARARERTRNKMMIRGLEVSKQMSEGENPNNLGQLCSSIPVEEAGEESSFRGQERKSSLQMVADQVEEPINHLLEHQINYSVSINERFLGVIGAPRSSLILNHSRNVAASSGGNPTEDFPGFPVNWINNNNANMQRSMKPSTGNVQLRIPGVQFPWVP</sequence>
<keyword evidence="6" id="KW-0539">Nucleus</keyword>
<evidence type="ECO:0000256" key="1">
    <source>
        <dbReference type="ARBA" id="ARBA00004123"/>
    </source>
</evidence>
<dbReference type="GO" id="GO:0005634">
    <property type="term" value="C:nucleus"/>
    <property type="evidence" value="ECO:0000318"/>
    <property type="project" value="GO_Central"/>
</dbReference>
<evidence type="ECO:0000313" key="9">
    <source>
        <dbReference type="RefSeq" id="XP_018823676.2"/>
    </source>
</evidence>
<dbReference type="STRING" id="51240.A0A2I4EW99"/>
<keyword evidence="5" id="KW-0804">Transcription</keyword>
<evidence type="ECO:0000313" key="8">
    <source>
        <dbReference type="Proteomes" id="UP000235220"/>
    </source>
</evidence>
<accession>A0A2I4EW99</accession>
<evidence type="ECO:0000256" key="2">
    <source>
        <dbReference type="ARBA" id="ARBA00022473"/>
    </source>
</evidence>
<dbReference type="InterPro" id="IPR017888">
    <property type="entry name" value="CYC/TB1_R_domain"/>
</dbReference>
<keyword evidence="2" id="KW-0217">Developmental protein</keyword>
<feature type="compositionally biased region" description="Basic residues" evidence="7">
    <location>
        <begin position="108"/>
        <end position="134"/>
    </location>
</feature>
<dbReference type="Pfam" id="PF03634">
    <property type="entry name" value="TCP"/>
    <property type="match status" value="1"/>
</dbReference>
<name>A0A2I4EW99_JUGRE</name>
<dbReference type="GO" id="GO:0043565">
    <property type="term" value="F:sequence-specific DNA binding"/>
    <property type="evidence" value="ECO:0000318"/>
    <property type="project" value="GO_Central"/>
</dbReference>
<dbReference type="InterPro" id="IPR005333">
    <property type="entry name" value="Transcription_factor_TCP"/>
</dbReference>
<dbReference type="Proteomes" id="UP000235220">
    <property type="component" value="Chromosome 6"/>
</dbReference>
<keyword evidence="8" id="KW-1185">Reference proteome</keyword>
<evidence type="ECO:0000256" key="4">
    <source>
        <dbReference type="ARBA" id="ARBA00023125"/>
    </source>
</evidence>
<dbReference type="OrthoDB" id="1896834at2759"/>
<keyword evidence="4" id="KW-0238">DNA-binding</keyword>
<gene>
    <name evidence="9" type="primary">LOC108993274</name>
</gene>
<reference evidence="9" key="1">
    <citation type="submission" date="2025-08" db="UniProtKB">
        <authorList>
            <consortium name="RefSeq"/>
        </authorList>
    </citation>
    <scope>IDENTIFICATION</scope>
    <source>
        <tissue evidence="9">Leaves</tissue>
    </source>
</reference>
<evidence type="ECO:0000256" key="3">
    <source>
        <dbReference type="ARBA" id="ARBA00023015"/>
    </source>
</evidence>
<protein>
    <submittedName>
        <fullName evidence="9">Transcription factor TCP12</fullName>
    </submittedName>
</protein>
<evidence type="ECO:0000256" key="5">
    <source>
        <dbReference type="ARBA" id="ARBA00023163"/>
    </source>
</evidence>
<dbReference type="RefSeq" id="XP_018823676.2">
    <property type="nucleotide sequence ID" value="XM_018968131.2"/>
</dbReference>
<evidence type="ECO:0000256" key="7">
    <source>
        <dbReference type="SAM" id="MobiDB-lite"/>
    </source>
</evidence>
<keyword evidence="3" id="KW-0805">Transcription regulation</keyword>
<feature type="region of interest" description="Disordered" evidence="7">
    <location>
        <begin position="79"/>
        <end position="136"/>
    </location>
</feature>
<dbReference type="PROSITE" id="PS51370">
    <property type="entry name" value="R"/>
    <property type="match status" value="1"/>
</dbReference>
<dbReference type="PROSITE" id="PS51369">
    <property type="entry name" value="TCP"/>
    <property type="match status" value="1"/>
</dbReference>
<organism evidence="8 9">
    <name type="scientific">Juglans regia</name>
    <name type="common">English walnut</name>
    <dbReference type="NCBI Taxonomy" id="51240"/>
    <lineage>
        <taxon>Eukaryota</taxon>
        <taxon>Viridiplantae</taxon>
        <taxon>Streptophyta</taxon>
        <taxon>Embryophyta</taxon>
        <taxon>Tracheophyta</taxon>
        <taxon>Spermatophyta</taxon>
        <taxon>Magnoliopsida</taxon>
        <taxon>eudicotyledons</taxon>
        <taxon>Gunneridae</taxon>
        <taxon>Pentapetalae</taxon>
        <taxon>rosids</taxon>
        <taxon>fabids</taxon>
        <taxon>Fagales</taxon>
        <taxon>Juglandaceae</taxon>
        <taxon>Juglans</taxon>
    </lineage>
</organism>
<dbReference type="InterPro" id="IPR017887">
    <property type="entry name" value="TF_TCP_subgr"/>
</dbReference>
<dbReference type="Gramene" id="Jr06_00420_p1">
    <property type="protein sequence ID" value="cds.Jr06_00420_p1"/>
    <property type="gene ID" value="Jr06_00420"/>
</dbReference>
<dbReference type="GO" id="GO:0003700">
    <property type="term" value="F:DNA-binding transcription factor activity"/>
    <property type="evidence" value="ECO:0000318"/>
    <property type="project" value="GO_Central"/>
</dbReference>
<comment type="subcellular location">
    <subcellularLocation>
        <location evidence="1">Nucleus</location>
    </subcellularLocation>
</comment>